<proteinExistence type="predicted"/>
<feature type="non-terminal residue" evidence="1">
    <location>
        <position position="1"/>
    </location>
</feature>
<name>A0ABR3D764_NEUIN</name>
<dbReference type="Proteomes" id="UP001451303">
    <property type="component" value="Unassembled WGS sequence"/>
</dbReference>
<reference evidence="1 2" key="1">
    <citation type="submission" date="2023-09" db="EMBL/GenBank/DDBJ databases">
        <title>Multi-omics analysis of a traditional fermented food reveals byproduct-associated fungal strains for waste-to-food upcycling.</title>
        <authorList>
            <consortium name="Lawrence Berkeley National Laboratory"/>
            <person name="Rekdal V.M."/>
            <person name="Villalobos-Escobedo J.M."/>
            <person name="Rodriguez-Valeron N."/>
            <person name="Garcia M.O."/>
            <person name="Vasquez D.P."/>
            <person name="Damayanti I."/>
            <person name="Sorensen P.M."/>
            <person name="Baidoo E.E."/>
            <person name="De Carvalho A.C."/>
            <person name="Riley R."/>
            <person name="Lipzen A."/>
            <person name="He G."/>
            <person name="Yan M."/>
            <person name="Haridas S."/>
            <person name="Daum C."/>
            <person name="Yoshinaga Y."/>
            <person name="Ng V."/>
            <person name="Grigoriev I.V."/>
            <person name="Munk R."/>
            <person name="Nuraida L."/>
            <person name="Wijaya C.H."/>
            <person name="Morales P.-C."/>
            <person name="Keasling J.D."/>
        </authorList>
    </citation>
    <scope>NUCLEOTIDE SEQUENCE [LARGE SCALE GENOMIC DNA]</scope>
    <source>
        <strain evidence="1 2">FGSC 2613</strain>
    </source>
</reference>
<protein>
    <submittedName>
        <fullName evidence="1">Uncharacterized protein</fullName>
    </submittedName>
</protein>
<evidence type="ECO:0000313" key="1">
    <source>
        <dbReference type="EMBL" id="KAL0468103.1"/>
    </source>
</evidence>
<evidence type="ECO:0000313" key="2">
    <source>
        <dbReference type="Proteomes" id="UP001451303"/>
    </source>
</evidence>
<sequence length="71" mass="8572">IARITKKAYNEVFAEYLTIKYANFNTIASLFNYYTLLHKRIKNAKFKIDNNFEFTFLYNIIEATYPINIKY</sequence>
<keyword evidence="2" id="KW-1185">Reference proteome</keyword>
<accession>A0ABR3D764</accession>
<comment type="caution">
    <text evidence="1">The sequence shown here is derived from an EMBL/GenBank/DDBJ whole genome shotgun (WGS) entry which is preliminary data.</text>
</comment>
<gene>
    <name evidence="1" type="ORF">QR685DRAFT_447325</name>
</gene>
<organism evidence="1 2">
    <name type="scientific">Neurospora intermedia</name>
    <dbReference type="NCBI Taxonomy" id="5142"/>
    <lineage>
        <taxon>Eukaryota</taxon>
        <taxon>Fungi</taxon>
        <taxon>Dikarya</taxon>
        <taxon>Ascomycota</taxon>
        <taxon>Pezizomycotina</taxon>
        <taxon>Sordariomycetes</taxon>
        <taxon>Sordariomycetidae</taxon>
        <taxon>Sordariales</taxon>
        <taxon>Sordariaceae</taxon>
        <taxon>Neurospora</taxon>
    </lineage>
</organism>
<dbReference type="EMBL" id="JAVLET010000008">
    <property type="protein sequence ID" value="KAL0468103.1"/>
    <property type="molecule type" value="Genomic_DNA"/>
</dbReference>